<dbReference type="EMBL" id="CALTRL010002464">
    <property type="protein sequence ID" value="CAH7675799.1"/>
    <property type="molecule type" value="Genomic_DNA"/>
</dbReference>
<name>A0AAV0B207_PHAPC</name>
<protein>
    <submittedName>
        <fullName evidence="1">Uncharacterized protein</fullName>
    </submittedName>
</protein>
<proteinExistence type="predicted"/>
<keyword evidence="2" id="KW-1185">Reference proteome</keyword>
<evidence type="ECO:0000313" key="2">
    <source>
        <dbReference type="Proteomes" id="UP001153365"/>
    </source>
</evidence>
<dbReference type="AlphaFoldDB" id="A0AAV0B207"/>
<organism evidence="1 2">
    <name type="scientific">Phakopsora pachyrhizi</name>
    <name type="common">Asian soybean rust disease fungus</name>
    <dbReference type="NCBI Taxonomy" id="170000"/>
    <lineage>
        <taxon>Eukaryota</taxon>
        <taxon>Fungi</taxon>
        <taxon>Dikarya</taxon>
        <taxon>Basidiomycota</taxon>
        <taxon>Pucciniomycotina</taxon>
        <taxon>Pucciniomycetes</taxon>
        <taxon>Pucciniales</taxon>
        <taxon>Phakopsoraceae</taxon>
        <taxon>Phakopsora</taxon>
    </lineage>
</organism>
<sequence>MNADFSKMNKNLHNYHKYNDSDQSQSGNYLLIPPNLNWTQKMMDEKSKNKSFIQH</sequence>
<gene>
    <name evidence="1" type="ORF">PPACK8108_LOCUS10859</name>
</gene>
<evidence type="ECO:0000313" key="1">
    <source>
        <dbReference type="EMBL" id="CAH7675799.1"/>
    </source>
</evidence>
<accession>A0AAV0B207</accession>
<reference evidence="1" key="1">
    <citation type="submission" date="2022-06" db="EMBL/GenBank/DDBJ databases">
        <authorList>
            <consortium name="SYNGENTA / RWTH Aachen University"/>
        </authorList>
    </citation>
    <scope>NUCLEOTIDE SEQUENCE</scope>
</reference>
<dbReference type="Proteomes" id="UP001153365">
    <property type="component" value="Unassembled WGS sequence"/>
</dbReference>
<comment type="caution">
    <text evidence="1">The sequence shown here is derived from an EMBL/GenBank/DDBJ whole genome shotgun (WGS) entry which is preliminary data.</text>
</comment>